<accession>A0A0F9MVP9</accession>
<sequence>MSTATAHRPRPIGNQTQEVNVKLVQALPEDFREVASWKDGKPVYVRRMGMIYWLYSFAKNEMEPTPYIITDATCPEQMKEFLDNKMVFIARNPFKD</sequence>
<name>A0A0F9MVP9_9ZZZZ</name>
<comment type="caution">
    <text evidence="1">The sequence shown here is derived from an EMBL/GenBank/DDBJ whole genome shotgun (WGS) entry which is preliminary data.</text>
</comment>
<dbReference type="AlphaFoldDB" id="A0A0F9MVP9"/>
<proteinExistence type="predicted"/>
<reference evidence="1" key="1">
    <citation type="journal article" date="2015" name="Nature">
        <title>Complex archaea that bridge the gap between prokaryotes and eukaryotes.</title>
        <authorList>
            <person name="Spang A."/>
            <person name="Saw J.H."/>
            <person name="Jorgensen S.L."/>
            <person name="Zaremba-Niedzwiedzka K."/>
            <person name="Martijn J."/>
            <person name="Lind A.E."/>
            <person name="van Eijk R."/>
            <person name="Schleper C."/>
            <person name="Guy L."/>
            <person name="Ettema T.J."/>
        </authorList>
    </citation>
    <scope>NUCLEOTIDE SEQUENCE</scope>
</reference>
<organism evidence="1">
    <name type="scientific">marine sediment metagenome</name>
    <dbReference type="NCBI Taxonomy" id="412755"/>
    <lineage>
        <taxon>unclassified sequences</taxon>
        <taxon>metagenomes</taxon>
        <taxon>ecological metagenomes</taxon>
    </lineage>
</organism>
<evidence type="ECO:0000313" key="1">
    <source>
        <dbReference type="EMBL" id="KKN09824.1"/>
    </source>
</evidence>
<protein>
    <submittedName>
        <fullName evidence="1">Uncharacterized protein</fullName>
    </submittedName>
</protein>
<dbReference type="EMBL" id="LAZR01004304">
    <property type="protein sequence ID" value="KKN09824.1"/>
    <property type="molecule type" value="Genomic_DNA"/>
</dbReference>
<gene>
    <name evidence="1" type="ORF">LCGC14_1042740</name>
</gene>